<dbReference type="EMBL" id="BARV01036727">
    <property type="protein sequence ID" value="GAI56698.1"/>
    <property type="molecule type" value="Genomic_DNA"/>
</dbReference>
<protein>
    <submittedName>
        <fullName evidence="1">Uncharacterized protein</fullName>
    </submittedName>
</protein>
<gene>
    <name evidence="1" type="ORF">S06H3_56996</name>
</gene>
<accession>X1PLG7</accession>
<sequence length="189" mass="22170">AVLDYTKQHEENFMELDVYEKVAALESYVSNTEPYKGGIVQKAKRIVDELKKIENERLATLKQNHKNQVETMCAAIIDLPEYTKLRPDKAKQLIKDFKDDLNYKIDNAANFSSVRDKVQNYGIKKQAELRKQIIRLVHPEEKIVFATKEEKQINYSKHILMTKEDVEGYVKTLRSHYLKLIEAKKRIEV</sequence>
<organism evidence="1">
    <name type="scientific">marine sediment metagenome</name>
    <dbReference type="NCBI Taxonomy" id="412755"/>
    <lineage>
        <taxon>unclassified sequences</taxon>
        <taxon>metagenomes</taxon>
        <taxon>ecological metagenomes</taxon>
    </lineage>
</organism>
<evidence type="ECO:0000313" key="1">
    <source>
        <dbReference type="EMBL" id="GAI56698.1"/>
    </source>
</evidence>
<proteinExistence type="predicted"/>
<reference evidence="1" key="1">
    <citation type="journal article" date="2014" name="Front. Microbiol.">
        <title>High frequency of phylogenetically diverse reductive dehalogenase-homologous genes in deep subseafloor sedimentary metagenomes.</title>
        <authorList>
            <person name="Kawai M."/>
            <person name="Futagami T."/>
            <person name="Toyoda A."/>
            <person name="Takaki Y."/>
            <person name="Nishi S."/>
            <person name="Hori S."/>
            <person name="Arai W."/>
            <person name="Tsubouchi T."/>
            <person name="Morono Y."/>
            <person name="Uchiyama I."/>
            <person name="Ito T."/>
            <person name="Fujiyama A."/>
            <person name="Inagaki F."/>
            <person name="Takami H."/>
        </authorList>
    </citation>
    <scope>NUCLEOTIDE SEQUENCE</scope>
    <source>
        <strain evidence="1">Expedition CK06-06</strain>
    </source>
</reference>
<dbReference type="AlphaFoldDB" id="X1PLG7"/>
<comment type="caution">
    <text evidence="1">The sequence shown here is derived from an EMBL/GenBank/DDBJ whole genome shotgun (WGS) entry which is preliminary data.</text>
</comment>
<feature type="non-terminal residue" evidence="1">
    <location>
        <position position="1"/>
    </location>
</feature>
<name>X1PLG7_9ZZZZ</name>